<dbReference type="PANTHER" id="PTHR41534">
    <property type="entry name" value="BLR3401 PROTEIN"/>
    <property type="match status" value="1"/>
</dbReference>
<dbReference type="GO" id="GO:0019380">
    <property type="term" value="P:3-phenylpropionate catabolic process"/>
    <property type="evidence" value="ECO:0007669"/>
    <property type="project" value="TreeGrafter"/>
</dbReference>
<proteinExistence type="predicted"/>
<dbReference type="AlphaFoldDB" id="I3R9R4"/>
<sequence>MSERFELRLECEEFLFDEAERLDDGKLHEWLELLTDDVEYRVPRRVTRERGSEQSSFSEDGFLYREDMGTLTTRVERYDREYAWAENPPSRTRRFVSNVRVHDESDDEIRVKSNLLLYRNQGDTTEHDLLVGEREDQLRRVDGALKLARRTVYLDQTILATRNLSFFL</sequence>
<evidence type="ECO:0000313" key="3">
    <source>
        <dbReference type="EMBL" id="AHZ24162.1"/>
    </source>
</evidence>
<geneLocation type="plasmid" evidence="5 9">
    <name>pHME322</name>
</geneLocation>
<protein>
    <submittedName>
        <fullName evidence="5">3-phenylpropionate/cinnamic acid dioxygenase subunit beta</fullName>
    </submittedName>
    <submittedName>
        <fullName evidence="2 3">Phenylpropionate dioxygenase</fullName>
        <ecNumber evidence="2 5">1.14.12.19</ecNumber>
    </submittedName>
</protein>
<keyword evidence="7" id="KW-1185">Reference proteome</keyword>
<keyword evidence="2" id="KW-0614">Plasmid</keyword>
<dbReference type="EMBL" id="CP007553">
    <property type="protein sequence ID" value="AHZ24162.1"/>
    <property type="molecule type" value="Genomic_DNA"/>
</dbReference>
<keyword evidence="1 2" id="KW-0560">Oxidoreductase</keyword>
<dbReference type="CDD" id="cd00667">
    <property type="entry name" value="ring_hydroxylating_dioxygenases_beta"/>
    <property type="match status" value="1"/>
</dbReference>
<reference evidence="4 7" key="3">
    <citation type="journal article" date="2014" name="PLoS Genet.">
        <title>Phylogenetically driven sequencing of extremely halophilic archaea reveals strategies for static and dynamic osmo-response.</title>
        <authorList>
            <person name="Becker E.A."/>
            <person name="Seitzer P.M."/>
            <person name="Tritt A."/>
            <person name="Larsen D."/>
            <person name="Krusor M."/>
            <person name="Yao A.I."/>
            <person name="Wu D."/>
            <person name="Madern D."/>
            <person name="Eisen J.A."/>
            <person name="Darling A.E."/>
            <person name="Facciotti M.T."/>
        </authorList>
    </citation>
    <scope>NUCLEOTIDE SEQUENCE [LARGE SCALE GENOMIC DNA]</scope>
    <source>
        <strain evidence="4">ATCC 33500</strain>
        <strain evidence="7">ATCC 33500 / DSM 1411 / JCM 8866 / NBRC 14739 / NCIMB 2177 / R-4</strain>
    </source>
</reference>
<dbReference type="Gene3D" id="3.10.450.50">
    <property type="match status" value="1"/>
</dbReference>
<evidence type="ECO:0000313" key="6">
    <source>
        <dbReference type="Proteomes" id="UP000006469"/>
    </source>
</evidence>
<dbReference type="InterPro" id="IPR000391">
    <property type="entry name" value="Rng_hydr_dOase-bsu"/>
</dbReference>
<dbReference type="GO" id="GO:0008695">
    <property type="term" value="F:3-phenylpropionate dioxygenase activity"/>
    <property type="evidence" value="ECO:0007669"/>
    <property type="project" value="UniProtKB-EC"/>
</dbReference>
<dbReference type="NCBIfam" id="NF007479">
    <property type="entry name" value="PRK10069.1"/>
    <property type="match status" value="1"/>
</dbReference>
<dbReference type="InterPro" id="IPR032710">
    <property type="entry name" value="NTF2-like_dom_sf"/>
</dbReference>
<dbReference type="Proteomes" id="UP000299011">
    <property type="component" value="Plasmid pHME322"/>
</dbReference>
<dbReference type="PANTHER" id="PTHR41534:SF2">
    <property type="entry name" value="3-PHENYLPROPIONATE_CINNAMIC ACID DIOXYGENASE SUBUNIT BETA"/>
    <property type="match status" value="1"/>
</dbReference>
<dbReference type="SUPFAM" id="SSF54427">
    <property type="entry name" value="NTF2-like"/>
    <property type="match status" value="1"/>
</dbReference>
<dbReference type="Pfam" id="PF00866">
    <property type="entry name" value="Ring_hydroxyl_B"/>
    <property type="match status" value="1"/>
</dbReference>
<organism evidence="2 6">
    <name type="scientific">Haloferax mediterranei (strain ATCC 33500 / DSM 1411 / JCM 8866 / NBRC 14739 / NCIMB 2177 / R-4)</name>
    <name type="common">Halobacterium mediterranei</name>
    <dbReference type="NCBI Taxonomy" id="523841"/>
    <lineage>
        <taxon>Archaea</taxon>
        <taxon>Methanobacteriati</taxon>
        <taxon>Methanobacteriota</taxon>
        <taxon>Stenosarchaea group</taxon>
        <taxon>Halobacteria</taxon>
        <taxon>Halobacteriales</taxon>
        <taxon>Haloferacaceae</taxon>
        <taxon>Haloferax</taxon>
    </lineage>
</organism>
<evidence type="ECO:0000313" key="4">
    <source>
        <dbReference type="EMBL" id="EMA05239.1"/>
    </source>
</evidence>
<dbReference type="GeneID" id="40158271"/>
<dbReference type="EC" id="1.14.12.19" evidence="2 5"/>
<accession>I3R9R4</accession>
<evidence type="ECO:0000313" key="7">
    <source>
        <dbReference type="Proteomes" id="UP000011603"/>
    </source>
</evidence>
<reference evidence="3 8" key="4">
    <citation type="submission" date="2014-04" db="EMBL/GenBank/DDBJ databases">
        <title>Transcriptional profiles of Haloferax mediterranei on the basis of nitrogen availability.</title>
        <authorList>
            <person name="Bautista V."/>
        </authorList>
    </citation>
    <scope>NUCLEOTIDE SEQUENCE [LARGE SCALE GENOMIC DNA]</scope>
    <source>
        <strain evidence="3">ATCC 33500</strain>
        <strain evidence="8">ATCC 33500 / DSM 1411 / JCM 8866 / NBRC 14739 / NCIMB 2177 / R-4</strain>
        <plasmid evidence="3">HMPLAS2</plasmid>
        <plasmid evidence="8">Plasmid HMPLAS2</plasmid>
    </source>
</reference>
<dbReference type="KEGG" id="hme:HFX_5140"/>
<name>I3R9R4_HALMT</name>
<dbReference type="EMBL" id="CP001870">
    <property type="protein sequence ID" value="AFK20974.1"/>
    <property type="molecule type" value="Genomic_DNA"/>
</dbReference>
<geneLocation type="plasmid" evidence="3 8">
    <name>HMPLAS2</name>
</geneLocation>
<dbReference type="EMBL" id="CP039141">
    <property type="protein sequence ID" value="QCQ77145.1"/>
    <property type="molecule type" value="Genomic_DNA"/>
</dbReference>
<evidence type="ECO:0000256" key="1">
    <source>
        <dbReference type="ARBA" id="ARBA00023002"/>
    </source>
</evidence>
<geneLocation type="plasmid" evidence="2 6">
    <name>pHM300</name>
</geneLocation>
<reference evidence="2" key="1">
    <citation type="journal article" date="2012" name="Appl. Environ. Microbiol.">
        <title>Identification of the haloarchaeal phasin (PhaP) that functions in polyhydroxyalkanoate accumulation and granule formation in Haloferax mediterranei.</title>
        <authorList>
            <person name="Cai S."/>
            <person name="Cai L."/>
            <person name="Liu H."/>
            <person name="Liu X."/>
            <person name="Han J."/>
            <person name="Zhou J."/>
            <person name="Xiang H."/>
        </authorList>
    </citation>
    <scope>NUCLEOTIDE SEQUENCE</scope>
    <source>
        <strain evidence="2">CGMCC 1.2087</strain>
    </source>
</reference>
<evidence type="ECO:0000313" key="8">
    <source>
        <dbReference type="Proteomes" id="UP000027075"/>
    </source>
</evidence>
<evidence type="ECO:0000313" key="9">
    <source>
        <dbReference type="Proteomes" id="UP000299011"/>
    </source>
</evidence>
<reference evidence="5 9" key="6">
    <citation type="submission" date="2019-04" db="EMBL/GenBank/DDBJ databases">
        <title>Methylomes of two halophilic Archaea, Haloarcula marismortui and Haloferax mediterranei.</title>
        <authorList>
            <person name="DasSarma S."/>
            <person name="DasSarma P."/>
            <person name="DasSarma S."/>
            <person name="Fomenkov A."/>
            <person name="Vincze T."/>
            <person name="Anton B.P."/>
            <person name="Roberts R.J."/>
        </authorList>
    </citation>
    <scope>NUCLEOTIDE SEQUENCE [LARGE SCALE GENOMIC DNA]</scope>
    <source>
        <strain evidence="5">ATCC 33500</strain>
        <strain evidence="9">ATCC 33500 / DSM 1411 / JCM 8866 / NBRC 14739 / NCIMB 2177 / R-4</strain>
        <plasmid evidence="5 9">pHME322</plasmid>
    </source>
</reference>
<evidence type="ECO:0000313" key="2">
    <source>
        <dbReference type="EMBL" id="AFK20974.1"/>
    </source>
</evidence>
<dbReference type="Proteomes" id="UP000027075">
    <property type="component" value="Plasmid HMPLAS2"/>
</dbReference>
<dbReference type="HOGENOM" id="CLU_102527_1_1_2"/>
<dbReference type="PATRIC" id="fig|523841.21.peg.104"/>
<reference evidence="2 6" key="2">
    <citation type="journal article" date="2012" name="J. Bacteriol.">
        <title>Complete genome sequence of the metabolically versatile halophilic archaeon Haloferax mediterranei, a poly(3-hydroxybutyrate-co-3-hydroxyvalerate) producer.</title>
        <authorList>
            <person name="Han J."/>
            <person name="Zhang F."/>
            <person name="Hou J."/>
            <person name="Liu X."/>
            <person name="Li M."/>
            <person name="Liu H."/>
            <person name="Cai L."/>
            <person name="Zhang B."/>
            <person name="Chen Y."/>
            <person name="Zhou J."/>
            <person name="Hu S."/>
            <person name="Xiang H."/>
        </authorList>
    </citation>
    <scope>NUCLEOTIDE SEQUENCE [LARGE SCALE GENOMIC DNA]</scope>
    <source>
        <strain evidence="6">ATCC 33500 / DSM 1411 / JCM 8866 / NBRC 14739 / NCIMB 2177 / R-4</strain>
        <strain evidence="2">CGMCC 1.2087</strain>
        <plasmid evidence="6">pHM300</plasmid>
    </source>
</reference>
<reference evidence="2" key="5">
    <citation type="submission" date="2014-05" db="EMBL/GenBank/DDBJ databases">
        <authorList>
            <person name="Wang L."/>
            <person name="Yang H."/>
            <person name="Xiang H."/>
        </authorList>
    </citation>
    <scope>NUCLEOTIDE SEQUENCE</scope>
    <source>
        <strain evidence="2">CGMCC 1.2087</strain>
        <plasmid evidence="2">pHM300</plasmid>
    </source>
</reference>
<dbReference type="OrthoDB" id="236062at2157"/>
<dbReference type="RefSeq" id="WP_004056256.1">
    <property type="nucleotide sequence ID" value="NC_017943.1"/>
</dbReference>
<dbReference type="Proteomes" id="UP000011603">
    <property type="component" value="Unassembled WGS sequence"/>
</dbReference>
<evidence type="ECO:0000313" key="5">
    <source>
        <dbReference type="EMBL" id="QCQ77145.1"/>
    </source>
</evidence>
<dbReference type="EMBL" id="AOLO01000001">
    <property type="protein sequence ID" value="EMA05239.1"/>
    <property type="molecule type" value="Genomic_DNA"/>
</dbReference>
<gene>
    <name evidence="2" type="ordered locus">HFX_5140</name>
    <name evidence="3" type="ORF">BM92_18330</name>
    <name evidence="4" type="ORF">C439_00530</name>
    <name evidence="5" type="ORF">E6P09_17600</name>
</gene>
<dbReference type="Proteomes" id="UP000006469">
    <property type="component" value="Plasmid pHM300"/>
</dbReference>
<keyword evidence="2" id="KW-0223">Dioxygenase</keyword>